<reference evidence="2" key="1">
    <citation type="journal article" date="2021" name="Proc. Natl. Acad. Sci. U.S.A.">
        <title>A Catalog of Tens of Thousands of Viruses from Human Metagenomes Reveals Hidden Associations with Chronic Diseases.</title>
        <authorList>
            <person name="Tisza M.J."/>
            <person name="Buck C.B."/>
        </authorList>
    </citation>
    <scope>NUCLEOTIDE SEQUENCE</scope>
    <source>
        <strain evidence="2">Ctesc4</strain>
    </source>
</reference>
<protein>
    <submittedName>
        <fullName evidence="2">Uncharacterized protein</fullName>
    </submittedName>
</protein>
<feature type="compositionally biased region" description="Polar residues" evidence="1">
    <location>
        <begin position="1"/>
        <end position="15"/>
    </location>
</feature>
<dbReference type="EMBL" id="BK032802">
    <property type="protein sequence ID" value="DAF61114.1"/>
    <property type="molecule type" value="Genomic_DNA"/>
</dbReference>
<feature type="region of interest" description="Disordered" evidence="1">
    <location>
        <begin position="1"/>
        <end position="35"/>
    </location>
</feature>
<name>A0A8S5TED3_9VIRU</name>
<organism evidence="2">
    <name type="scientific">Phage sp. ctesc4</name>
    <dbReference type="NCBI Taxonomy" id="2828008"/>
    <lineage>
        <taxon>Viruses</taxon>
    </lineage>
</organism>
<sequence>MRESPTESLTDNLSTIAGHERPTPAPTPAPNAHKLSPKKVWNCRRVFLLRRRGVPSVGWFWVHTPGCLSSGGQRFWV</sequence>
<evidence type="ECO:0000256" key="1">
    <source>
        <dbReference type="SAM" id="MobiDB-lite"/>
    </source>
</evidence>
<accession>A0A8S5TED3</accession>
<evidence type="ECO:0000313" key="2">
    <source>
        <dbReference type="EMBL" id="DAF61114.1"/>
    </source>
</evidence>
<proteinExistence type="predicted"/>